<dbReference type="InterPro" id="IPR033427">
    <property type="entry name" value="DUF5123"/>
</dbReference>
<feature type="chain" id="PRO_5046559019" evidence="1">
    <location>
        <begin position="21"/>
        <end position="518"/>
    </location>
</feature>
<sequence length="518" mass="55531">MKTKNIIIPIFFLAGIFSLASCKDEFQESTVLGVNQAFSPTGLTAIVVNKTGVRLTWKAVKNADSYTVEIFENGTLDFSSTAVKTVEGIKFAEVPYTVNDLAGATAYSVRVKAVGLDIEDSKYVAVTFTTAAEQIFLPVTQSTIQATSVVLNWTPGQTATSITLAPGNIVRPITAAEITAGQATITGLTGETLYTAALLNGTKTRGTITFTTLLDLKGAISVSPTDNLVSIIAAATGGETFALLPGTYNINGDILVSKTISIQGAKSTDKPIINGGVIRIRANSGLSLKDMILNGTGALNDNQAIIFDEALDNAYGGLTVENCEIKNYIKGLMYVNNKTLIQSVTFKNNLIHSITSVGGDFIDFRQGLAKTFLFENNTVYNCVTNRDLFRMDAGGSTNFPQETSIITIRTNTFNNVITDNTKRYLYIRLASHQIIFTKNIIANSAGYYTNQTSTTLTTVANNNYFNSPNFTASAIAGSKNDTGVFTSLNPGFSNVSASNFTISNLDLKNNGIGDARWR</sequence>
<dbReference type="InterPro" id="IPR012334">
    <property type="entry name" value="Pectin_lyas_fold"/>
</dbReference>
<evidence type="ECO:0000313" key="4">
    <source>
        <dbReference type="Proteomes" id="UP001597546"/>
    </source>
</evidence>
<dbReference type="Pfam" id="PF17161">
    <property type="entry name" value="DUF5123"/>
    <property type="match status" value="1"/>
</dbReference>
<dbReference type="InterPro" id="IPR011050">
    <property type="entry name" value="Pectin_lyase_fold/virulence"/>
</dbReference>
<organism evidence="3 4">
    <name type="scientific">Pedobacter alpinus</name>
    <dbReference type="NCBI Taxonomy" id="1590643"/>
    <lineage>
        <taxon>Bacteria</taxon>
        <taxon>Pseudomonadati</taxon>
        <taxon>Bacteroidota</taxon>
        <taxon>Sphingobacteriia</taxon>
        <taxon>Sphingobacteriales</taxon>
        <taxon>Sphingobacteriaceae</taxon>
        <taxon>Pedobacter</taxon>
    </lineage>
</organism>
<dbReference type="InterPro" id="IPR013783">
    <property type="entry name" value="Ig-like_fold"/>
</dbReference>
<comment type="caution">
    <text evidence="3">The sequence shown here is derived from an EMBL/GenBank/DDBJ whole genome shotgun (WGS) entry which is preliminary data.</text>
</comment>
<evidence type="ECO:0000313" key="3">
    <source>
        <dbReference type="EMBL" id="MFD2732721.1"/>
    </source>
</evidence>
<dbReference type="SUPFAM" id="SSF49265">
    <property type="entry name" value="Fibronectin type III"/>
    <property type="match status" value="1"/>
</dbReference>
<evidence type="ECO:0000259" key="2">
    <source>
        <dbReference type="PROSITE" id="PS50853"/>
    </source>
</evidence>
<dbReference type="PROSITE" id="PS50853">
    <property type="entry name" value="FN3"/>
    <property type="match status" value="1"/>
</dbReference>
<dbReference type="InterPro" id="IPR036116">
    <property type="entry name" value="FN3_sf"/>
</dbReference>
<reference evidence="4" key="1">
    <citation type="journal article" date="2019" name="Int. J. Syst. Evol. Microbiol.">
        <title>The Global Catalogue of Microorganisms (GCM) 10K type strain sequencing project: providing services to taxonomists for standard genome sequencing and annotation.</title>
        <authorList>
            <consortium name="The Broad Institute Genomics Platform"/>
            <consortium name="The Broad Institute Genome Sequencing Center for Infectious Disease"/>
            <person name="Wu L."/>
            <person name="Ma J."/>
        </authorList>
    </citation>
    <scope>NUCLEOTIDE SEQUENCE [LARGE SCALE GENOMIC DNA]</scope>
    <source>
        <strain evidence="4">KCTC 42456</strain>
    </source>
</reference>
<dbReference type="InterPro" id="IPR032530">
    <property type="entry name" value="DUF4957"/>
</dbReference>
<dbReference type="PROSITE" id="PS51257">
    <property type="entry name" value="PROKAR_LIPOPROTEIN"/>
    <property type="match status" value="1"/>
</dbReference>
<keyword evidence="1" id="KW-0732">Signal</keyword>
<protein>
    <submittedName>
        <fullName evidence="3">DUF4957 domain-containing protein</fullName>
    </submittedName>
</protein>
<gene>
    <name evidence="3" type="ORF">ACFSSE_13515</name>
</gene>
<dbReference type="Pfam" id="PF16318">
    <property type="entry name" value="DUF4957"/>
    <property type="match status" value="1"/>
</dbReference>
<feature type="signal peptide" evidence="1">
    <location>
        <begin position="1"/>
        <end position="20"/>
    </location>
</feature>
<dbReference type="SMART" id="SM00060">
    <property type="entry name" value="FN3"/>
    <property type="match status" value="2"/>
</dbReference>
<proteinExistence type="predicted"/>
<name>A0ABW5TUE1_9SPHI</name>
<accession>A0ABW5TUE1</accession>
<dbReference type="CDD" id="cd00063">
    <property type="entry name" value="FN3"/>
    <property type="match status" value="1"/>
</dbReference>
<dbReference type="SUPFAM" id="SSF51126">
    <property type="entry name" value="Pectin lyase-like"/>
    <property type="match status" value="1"/>
</dbReference>
<evidence type="ECO:0000256" key="1">
    <source>
        <dbReference type="SAM" id="SignalP"/>
    </source>
</evidence>
<dbReference type="Gene3D" id="2.160.20.10">
    <property type="entry name" value="Single-stranded right-handed beta-helix, Pectin lyase-like"/>
    <property type="match status" value="1"/>
</dbReference>
<dbReference type="RefSeq" id="WP_379040334.1">
    <property type="nucleotide sequence ID" value="NZ_JBHSKW010000003.1"/>
</dbReference>
<dbReference type="EMBL" id="JBHULV010000046">
    <property type="protein sequence ID" value="MFD2732721.1"/>
    <property type="molecule type" value="Genomic_DNA"/>
</dbReference>
<feature type="domain" description="Fibronectin type-III" evidence="2">
    <location>
        <begin position="39"/>
        <end position="134"/>
    </location>
</feature>
<dbReference type="InterPro" id="IPR003961">
    <property type="entry name" value="FN3_dom"/>
</dbReference>
<dbReference type="Pfam" id="PF00041">
    <property type="entry name" value="fn3"/>
    <property type="match status" value="1"/>
</dbReference>
<dbReference type="Gene3D" id="2.60.40.10">
    <property type="entry name" value="Immunoglobulins"/>
    <property type="match status" value="1"/>
</dbReference>
<dbReference type="Proteomes" id="UP001597546">
    <property type="component" value="Unassembled WGS sequence"/>
</dbReference>
<keyword evidence="4" id="KW-1185">Reference proteome</keyword>